<proteinExistence type="predicted"/>
<name>A0A368FFA1_ANCCA</name>
<reference evidence="2 3" key="1">
    <citation type="submission" date="2014-10" db="EMBL/GenBank/DDBJ databases">
        <title>Draft genome of the hookworm Ancylostoma caninum.</title>
        <authorList>
            <person name="Mitreva M."/>
        </authorList>
    </citation>
    <scope>NUCLEOTIDE SEQUENCE [LARGE SCALE GENOMIC DNA]</scope>
    <source>
        <strain evidence="2 3">Baltimore</strain>
    </source>
</reference>
<accession>A0A368FFA1</accession>
<sequence>MTWRIKFQDRPARQNDNEPEPNGELPGGGDEYTTEYLDEDESLFENELTAEQKLQLSGDNATVEDRVTDHYPEVALDVDTEVTLDGLKTLSLEDVCIRTAYCAHAATSGGDSKHSGSWYMGMMRTCLEAVATHEYARPHLPFEVERLFDEYCDSLNESFRAEEERNLRKLERVRRYFASFYRQCRDSIGGHSPTEHRF</sequence>
<feature type="region of interest" description="Disordered" evidence="1">
    <location>
        <begin position="1"/>
        <end position="34"/>
    </location>
</feature>
<feature type="compositionally biased region" description="Basic and acidic residues" evidence="1">
    <location>
        <begin position="1"/>
        <end position="16"/>
    </location>
</feature>
<dbReference type="AlphaFoldDB" id="A0A368FFA1"/>
<dbReference type="Proteomes" id="UP000252519">
    <property type="component" value="Unassembled WGS sequence"/>
</dbReference>
<keyword evidence="3" id="KW-1185">Reference proteome</keyword>
<dbReference type="OrthoDB" id="5860128at2759"/>
<organism evidence="2 3">
    <name type="scientific">Ancylostoma caninum</name>
    <name type="common">Dog hookworm</name>
    <dbReference type="NCBI Taxonomy" id="29170"/>
    <lineage>
        <taxon>Eukaryota</taxon>
        <taxon>Metazoa</taxon>
        <taxon>Ecdysozoa</taxon>
        <taxon>Nematoda</taxon>
        <taxon>Chromadorea</taxon>
        <taxon>Rhabditida</taxon>
        <taxon>Rhabditina</taxon>
        <taxon>Rhabditomorpha</taxon>
        <taxon>Strongyloidea</taxon>
        <taxon>Ancylostomatidae</taxon>
        <taxon>Ancylostomatinae</taxon>
        <taxon>Ancylostoma</taxon>
    </lineage>
</organism>
<dbReference type="EMBL" id="JOJR01001616">
    <property type="protein sequence ID" value="RCN30248.1"/>
    <property type="molecule type" value="Genomic_DNA"/>
</dbReference>
<evidence type="ECO:0000313" key="2">
    <source>
        <dbReference type="EMBL" id="RCN30248.1"/>
    </source>
</evidence>
<evidence type="ECO:0000256" key="1">
    <source>
        <dbReference type="SAM" id="MobiDB-lite"/>
    </source>
</evidence>
<protein>
    <submittedName>
        <fullName evidence="2">Uncharacterized protein</fullName>
    </submittedName>
</protein>
<comment type="caution">
    <text evidence="2">The sequence shown here is derived from an EMBL/GenBank/DDBJ whole genome shotgun (WGS) entry which is preliminary data.</text>
</comment>
<evidence type="ECO:0000313" key="3">
    <source>
        <dbReference type="Proteomes" id="UP000252519"/>
    </source>
</evidence>
<gene>
    <name evidence="2" type="ORF">ANCCAN_23986</name>
</gene>